<name>A0A0L0FG78_9EUKA</name>
<dbReference type="Proteomes" id="UP000054560">
    <property type="component" value="Unassembled WGS sequence"/>
</dbReference>
<dbReference type="AlphaFoldDB" id="A0A0L0FG78"/>
<dbReference type="OrthoDB" id="2684236at2759"/>
<sequence length="253" mass="28885">MDFSRSVLREKFSAVVRKAVYTFEFDRFQKGSLYGVYRKLMKARETKGVIIATDTAVKAFQLKFVEVVHNLDRLQTAVRDSSDSRVRQFAEMFMDPLGDRKSAAKTLSVEGPKLHEQADLAVRTLEIFRQGTVIVDEVDLILHPLKSELNYPIGPKNAIDLARKGMRWDIPLYLLDALFYATEGRTTARLAQSNESEALLMKVKKTVTKGLESRDLQAKPHLTLLSRSFYMTELKPLMAEWLVLWLSLQQVGV</sequence>
<reference evidence="1 2" key="1">
    <citation type="submission" date="2011-02" db="EMBL/GenBank/DDBJ databases">
        <title>The Genome Sequence of Sphaeroforma arctica JP610.</title>
        <authorList>
            <consortium name="The Broad Institute Genome Sequencing Platform"/>
            <person name="Russ C."/>
            <person name="Cuomo C."/>
            <person name="Young S.K."/>
            <person name="Zeng Q."/>
            <person name="Gargeya S."/>
            <person name="Alvarado L."/>
            <person name="Berlin A."/>
            <person name="Chapman S.B."/>
            <person name="Chen Z."/>
            <person name="Freedman E."/>
            <person name="Gellesch M."/>
            <person name="Goldberg J."/>
            <person name="Griggs A."/>
            <person name="Gujja S."/>
            <person name="Heilman E."/>
            <person name="Heiman D."/>
            <person name="Howarth C."/>
            <person name="Mehta T."/>
            <person name="Neiman D."/>
            <person name="Pearson M."/>
            <person name="Roberts A."/>
            <person name="Saif S."/>
            <person name="Shea T."/>
            <person name="Shenoy N."/>
            <person name="Sisk P."/>
            <person name="Stolte C."/>
            <person name="Sykes S."/>
            <person name="White J."/>
            <person name="Yandava C."/>
            <person name="Burger G."/>
            <person name="Gray M.W."/>
            <person name="Holland P.W.H."/>
            <person name="King N."/>
            <person name="Lang F.B.F."/>
            <person name="Roger A.J."/>
            <person name="Ruiz-Trillo I."/>
            <person name="Haas B."/>
            <person name="Nusbaum C."/>
            <person name="Birren B."/>
        </authorList>
    </citation>
    <scope>NUCLEOTIDE SEQUENCE [LARGE SCALE GENOMIC DNA]</scope>
    <source>
        <strain evidence="1 2">JP610</strain>
    </source>
</reference>
<proteinExistence type="predicted"/>
<evidence type="ECO:0000313" key="2">
    <source>
        <dbReference type="Proteomes" id="UP000054560"/>
    </source>
</evidence>
<organism evidence="1 2">
    <name type="scientific">Sphaeroforma arctica JP610</name>
    <dbReference type="NCBI Taxonomy" id="667725"/>
    <lineage>
        <taxon>Eukaryota</taxon>
        <taxon>Ichthyosporea</taxon>
        <taxon>Ichthyophonida</taxon>
        <taxon>Sphaeroforma</taxon>
    </lineage>
</organism>
<accession>A0A0L0FG78</accession>
<evidence type="ECO:0000313" key="1">
    <source>
        <dbReference type="EMBL" id="KNC75779.1"/>
    </source>
</evidence>
<protein>
    <submittedName>
        <fullName evidence="1">Uncharacterized protein</fullName>
    </submittedName>
</protein>
<dbReference type="STRING" id="667725.A0A0L0FG78"/>
<feature type="non-terminal residue" evidence="1">
    <location>
        <position position="253"/>
    </location>
</feature>
<dbReference type="RefSeq" id="XP_014149681.1">
    <property type="nucleotide sequence ID" value="XM_014294206.1"/>
</dbReference>
<dbReference type="EMBL" id="KQ243425">
    <property type="protein sequence ID" value="KNC75779.1"/>
    <property type="molecule type" value="Genomic_DNA"/>
</dbReference>
<keyword evidence="2" id="KW-1185">Reference proteome</keyword>
<gene>
    <name evidence="1" type="ORF">SARC_11702</name>
</gene>
<dbReference type="GeneID" id="25912206"/>